<keyword evidence="5 9" id="KW-0653">Protein transport</keyword>
<evidence type="ECO:0000259" key="12">
    <source>
        <dbReference type="Pfam" id="PF00263"/>
    </source>
</evidence>
<proteinExistence type="inferred from homology"/>
<name>A0A2N4TQA5_RALPI</name>
<evidence type="ECO:0000256" key="9">
    <source>
        <dbReference type="HAMAP-Rule" id="MF_02219"/>
    </source>
</evidence>
<evidence type="ECO:0000256" key="6">
    <source>
        <dbReference type="ARBA" id="ARBA00023010"/>
    </source>
</evidence>
<evidence type="ECO:0000313" key="15">
    <source>
        <dbReference type="Proteomes" id="UP000234456"/>
    </source>
</evidence>
<keyword evidence="6 9" id="KW-0811">Translocation</keyword>
<feature type="domain" description="Type II/III secretion system secretin-like" evidence="12">
    <location>
        <begin position="417"/>
        <end position="574"/>
    </location>
</feature>
<comment type="function">
    <text evidence="9">Component of the type III secretion system (T3SS), also called injectisome, which is used to inject bacterial effector proteins into eukaryotic host cells. Forms a ring-shaped multimeric structure with an apparent central pore in the outer membrane.</text>
</comment>
<keyword evidence="8 9" id="KW-0998">Cell outer membrane</keyword>
<sequence>MAPNEQQHNRARTRVNKRYRFLQWSASAACLWLLTTAAVVEAAELRWRNRSYTLVAEGKKVGDFIRELAASQGVTAVVDPKVEGTINGKFSGPPASTLNTVCATYGLTWYYDGSLIYVDRADDSQTQVFPIPKGSGPELAQILRAMQITDQRFPLVVSDKENTVYASGPKRYVELVRQAIASIADPSRGADRAEIRAFPLKYAWAGDVEINRSGKPVTIPGIATMMRRLLGAPNPAASSPGTSPTRAMRLTGPTRQMKLSSGDSINVPRIEIPLAGAQGDSGYGAQAPAASGSGTPPDLPRIEADAGINAVLIRDVPEHMAQYERLIASLDTKPRLVEINLTIIDISTDSLDSLGVDWRLHTKHGDFQSGNGNNPPLTFNVGTTEDGQTGTTTPVGMALTASIGGSLRNYLLARINALTQSGNAQLQAKPKVLALDNTEAILENLIHFYVPVSGFQDASLYGITTGTSVKVTPLIVNEAGQMSVMMSIDIDDGNLTNDRVSQLPVVQERSIVTKAMIEEGKSLLIAGFNSDSLNNTKSGIPFLSDVPFIGNLFKYTNKTGQHMERFYLLTPRVLTTASTNPNDVPAVSIPGVGMPVPGATDWKPGPLPNTPAPNSLPASVGALPTPPVSRLHEPASHTTLAARG</sequence>
<dbReference type="AlphaFoldDB" id="A0A2N4TQA5"/>
<feature type="region of interest" description="Disordered" evidence="11">
    <location>
        <begin position="599"/>
        <end position="644"/>
    </location>
</feature>
<comment type="subcellular location">
    <subcellularLocation>
        <location evidence="1 9 10">Cell outer membrane</location>
    </subcellularLocation>
</comment>
<evidence type="ECO:0000313" key="14">
    <source>
        <dbReference type="EMBL" id="PLC41881.1"/>
    </source>
</evidence>
<dbReference type="OrthoDB" id="9779724at2"/>
<dbReference type="Pfam" id="PF00263">
    <property type="entry name" value="Secretin"/>
    <property type="match status" value="1"/>
</dbReference>
<evidence type="ECO:0000256" key="2">
    <source>
        <dbReference type="ARBA" id="ARBA00007032"/>
    </source>
</evidence>
<feature type="domain" description="NolW-like" evidence="13">
    <location>
        <begin position="126"/>
        <end position="183"/>
    </location>
</feature>
<evidence type="ECO:0000256" key="11">
    <source>
        <dbReference type="SAM" id="MobiDB-lite"/>
    </source>
</evidence>
<dbReference type="InterPro" id="IPR038591">
    <property type="entry name" value="NolW-like_sf"/>
</dbReference>
<dbReference type="PROSITE" id="PS00875">
    <property type="entry name" value="T2SP_D"/>
    <property type="match status" value="1"/>
</dbReference>
<dbReference type="Gene3D" id="3.30.1370.120">
    <property type="match status" value="2"/>
</dbReference>
<organism evidence="14 15">
    <name type="scientific">Ralstonia pickettii</name>
    <name type="common">Burkholderia pickettii</name>
    <dbReference type="NCBI Taxonomy" id="329"/>
    <lineage>
        <taxon>Bacteria</taxon>
        <taxon>Pseudomonadati</taxon>
        <taxon>Pseudomonadota</taxon>
        <taxon>Betaproteobacteria</taxon>
        <taxon>Burkholderiales</taxon>
        <taxon>Burkholderiaceae</taxon>
        <taxon>Ralstonia</taxon>
    </lineage>
</organism>
<feature type="domain" description="NolW-like" evidence="13">
    <location>
        <begin position="196"/>
        <end position="334"/>
    </location>
</feature>
<dbReference type="NCBIfam" id="TIGR02516">
    <property type="entry name" value="type_III_yscC"/>
    <property type="match status" value="1"/>
</dbReference>
<dbReference type="HAMAP" id="MF_02219">
    <property type="entry name" value="Type_III_secretin"/>
    <property type="match status" value="1"/>
</dbReference>
<evidence type="ECO:0000256" key="5">
    <source>
        <dbReference type="ARBA" id="ARBA00022927"/>
    </source>
</evidence>
<accession>A0A2N4TQA5</accession>
<evidence type="ECO:0000256" key="4">
    <source>
        <dbReference type="ARBA" id="ARBA00022729"/>
    </source>
</evidence>
<evidence type="ECO:0000256" key="1">
    <source>
        <dbReference type="ARBA" id="ARBA00004442"/>
    </source>
</evidence>
<keyword evidence="4 9" id="KW-0732">Signal</keyword>
<comment type="similarity">
    <text evidence="2 9">Belongs to the bacterial secretin family. T3SS SctC subfamily.</text>
</comment>
<comment type="caution">
    <text evidence="14">The sequence shown here is derived from an EMBL/GenBank/DDBJ whole genome shotgun (WGS) entry which is preliminary data.</text>
</comment>
<dbReference type="GO" id="GO:0030254">
    <property type="term" value="P:protein secretion by the type III secretion system"/>
    <property type="evidence" value="ECO:0007669"/>
    <property type="project" value="UniProtKB-UniRule"/>
</dbReference>
<dbReference type="GO" id="GO:0030257">
    <property type="term" value="C:type III protein secretion system complex"/>
    <property type="evidence" value="ECO:0007669"/>
    <property type="project" value="UniProtKB-UniRule"/>
</dbReference>
<keyword evidence="3 9" id="KW-0813">Transport</keyword>
<protein>
    <recommendedName>
        <fullName evidence="9">Type 3 secretion system secretin</fullName>
        <shortName evidence="9">T3SS secretin</shortName>
    </recommendedName>
</protein>
<evidence type="ECO:0000256" key="7">
    <source>
        <dbReference type="ARBA" id="ARBA00023136"/>
    </source>
</evidence>
<dbReference type="Pfam" id="PF03958">
    <property type="entry name" value="Secretin_N"/>
    <property type="match status" value="2"/>
</dbReference>
<dbReference type="InterPro" id="IPR005644">
    <property type="entry name" value="NolW-like"/>
</dbReference>
<gene>
    <name evidence="9" type="primary">sctC</name>
    <name evidence="14" type="ORF">C0Q88_14835</name>
</gene>
<dbReference type="PRINTS" id="PR01337">
    <property type="entry name" value="TYPE3OMGPROT"/>
</dbReference>
<comment type="subunit">
    <text evidence="9">The core secretion machinery of the T3SS is composed of approximately 20 different proteins, including cytoplasmic components, a base, an export apparatus and a needle. This subunit is part of the base, which anchors the injectisome in the bacterial cell envelope. Forms a stable homooligomeric complex.</text>
</comment>
<dbReference type="InterPro" id="IPR004845">
    <property type="entry name" value="T2SS_GspD_CS"/>
</dbReference>
<feature type="region of interest" description="Disordered" evidence="11">
    <location>
        <begin position="277"/>
        <end position="298"/>
    </location>
</feature>
<keyword evidence="7 9" id="KW-0472">Membrane</keyword>
<dbReference type="PANTHER" id="PTHR30332">
    <property type="entry name" value="PROBABLE GENERAL SECRETION PATHWAY PROTEIN D"/>
    <property type="match status" value="1"/>
</dbReference>
<evidence type="ECO:0000256" key="10">
    <source>
        <dbReference type="RuleBase" id="RU004004"/>
    </source>
</evidence>
<dbReference type="GO" id="GO:0009279">
    <property type="term" value="C:cell outer membrane"/>
    <property type="evidence" value="ECO:0007669"/>
    <property type="project" value="UniProtKB-SubCell"/>
</dbReference>
<dbReference type="Proteomes" id="UP000234456">
    <property type="component" value="Unassembled WGS sequence"/>
</dbReference>
<dbReference type="GO" id="GO:0015627">
    <property type="term" value="C:type II protein secretion system complex"/>
    <property type="evidence" value="ECO:0007669"/>
    <property type="project" value="TreeGrafter"/>
</dbReference>
<evidence type="ECO:0000259" key="13">
    <source>
        <dbReference type="Pfam" id="PF03958"/>
    </source>
</evidence>
<dbReference type="InterPro" id="IPR003522">
    <property type="entry name" value="T3SS_OM_pore_YscC"/>
</dbReference>
<dbReference type="RefSeq" id="WP_102066256.1">
    <property type="nucleotide sequence ID" value="NZ_PKQE01000003.1"/>
</dbReference>
<dbReference type="PANTHER" id="PTHR30332:SF5">
    <property type="entry name" value="SPI-1 TYPE 3 SECRETION SYSTEM SECRETIN"/>
    <property type="match status" value="1"/>
</dbReference>
<dbReference type="EMBL" id="PKQE01000003">
    <property type="protein sequence ID" value="PLC41881.1"/>
    <property type="molecule type" value="Genomic_DNA"/>
</dbReference>
<reference evidence="14 15" key="1">
    <citation type="submission" date="2017-12" db="EMBL/GenBank/DDBJ databases">
        <title>Draft genome sequence of Ralstonia pickettii 52.</title>
        <authorList>
            <person name="Zheng B."/>
        </authorList>
    </citation>
    <scope>NUCLEOTIDE SEQUENCE [LARGE SCALE GENOMIC DNA]</scope>
    <source>
        <strain evidence="14 15">52</strain>
    </source>
</reference>
<dbReference type="Gene3D" id="3.55.50.30">
    <property type="match status" value="1"/>
</dbReference>
<evidence type="ECO:0000256" key="3">
    <source>
        <dbReference type="ARBA" id="ARBA00022448"/>
    </source>
</evidence>
<evidence type="ECO:0000256" key="8">
    <source>
        <dbReference type="ARBA" id="ARBA00023237"/>
    </source>
</evidence>
<dbReference type="InterPro" id="IPR004846">
    <property type="entry name" value="T2SS/T3SS_dom"/>
</dbReference>
<dbReference type="InterPro" id="IPR050810">
    <property type="entry name" value="Bact_Secretion_Sys_Channel"/>
</dbReference>